<dbReference type="EMBL" id="BK014721">
    <property type="protein sequence ID" value="DAD69470.1"/>
    <property type="molecule type" value="Genomic_DNA"/>
</dbReference>
<accession>A0A8S5LHJ3</accession>
<dbReference type="SUPFAM" id="SSF141086">
    <property type="entry name" value="Agglutinin HPA-like"/>
    <property type="match status" value="1"/>
</dbReference>
<name>A0A8S5LHJ3_9CAUD</name>
<dbReference type="InterPro" id="IPR037221">
    <property type="entry name" value="H-type_lectin_dom_sf"/>
</dbReference>
<reference evidence="1" key="1">
    <citation type="journal article" date="2021" name="Proc. Natl. Acad. Sci. U.S.A.">
        <title>A Catalog of Tens of Thousands of Viruses from Human Metagenomes Reveals Hidden Associations with Chronic Diseases.</title>
        <authorList>
            <person name="Tisza M.J."/>
            <person name="Buck C.B."/>
        </authorList>
    </citation>
    <scope>NUCLEOTIDE SEQUENCE</scope>
    <source>
        <strain evidence="1">CtqMr7</strain>
    </source>
</reference>
<protein>
    <submittedName>
        <fullName evidence="1">H-type lectin domain</fullName>
    </submittedName>
</protein>
<organism evidence="1">
    <name type="scientific">Myoviridae sp. ctqMr7</name>
    <dbReference type="NCBI Taxonomy" id="2823552"/>
    <lineage>
        <taxon>Viruses</taxon>
        <taxon>Duplodnaviria</taxon>
        <taxon>Heunggongvirae</taxon>
        <taxon>Uroviricota</taxon>
        <taxon>Caudoviricetes</taxon>
    </lineage>
</organism>
<proteinExistence type="predicted"/>
<evidence type="ECO:0000313" key="1">
    <source>
        <dbReference type="EMBL" id="DAD69470.1"/>
    </source>
</evidence>
<sequence>MAYENLTFTPGETLTAAKMNKIANNLESLHDGTGIKVGSIDPIKLKQSNVQIIQSGNLATQHKTQQVRTQWFDQAYWNPNFFRQRNEKTRIEFPKAFKNPPAVAVQILNAGINPLAVFSTVVTTTYVEFTMASLARISQELDVTVSVIATGELA</sequence>